<feature type="binding site" evidence="10">
    <location>
        <begin position="154"/>
        <end position="157"/>
    </location>
    <ligand>
        <name>GTP</name>
        <dbReference type="ChEBI" id="CHEBI:37565"/>
    </ligand>
</feature>
<evidence type="ECO:0000259" key="11">
    <source>
        <dbReference type="PROSITE" id="PS50936"/>
    </source>
</evidence>
<comment type="cofactor">
    <cofactor evidence="10">
        <name>Zn(2+)</name>
        <dbReference type="ChEBI" id="CHEBI:29105"/>
    </cofactor>
    <text evidence="10">Binds 1 zinc ion per subunit.</text>
</comment>
<evidence type="ECO:0000256" key="6">
    <source>
        <dbReference type="ARBA" id="ARBA00022801"/>
    </source>
</evidence>
<sequence length="360" mass="39739">MPSLEALGWSPFFEQQVQRINEIGLIPLRVVEEQRGSYRVLGEGGLWYAEVVGRLRHEASEVAADLPCVGDWVMARAPRGNAGEGTALIHFVIARRTKFSRKQAGEKTAEQVVAANIDTVFLVQSLNRDLNPRRLERYLTLLWESGAEPVVVLSKADLCADVESLMEAVERAAMGAAVHVTSAFSPGGLDALSPYLTPGRTVALVGSSGVGKSTMVNRLVGEDLMDVRDIRADGRGRHTTTARRLVVLPCGGMLLDTPGMRTVLMWGGEEGVAQAFEDIAELAGRCRFRDCTHASEPGCAVHAALEDGSLEAGRFQSYLKLQREVLHQAVKSDLRLRLAEQRRWRRIHLEARRRPDKRRI</sequence>
<dbReference type="GO" id="GO:0042274">
    <property type="term" value="P:ribosomal small subunit biogenesis"/>
    <property type="evidence" value="ECO:0007669"/>
    <property type="project" value="UniProtKB-UniRule"/>
</dbReference>
<evidence type="ECO:0000256" key="5">
    <source>
        <dbReference type="ARBA" id="ARBA00022741"/>
    </source>
</evidence>
<feature type="binding site" evidence="10">
    <location>
        <position position="291"/>
    </location>
    <ligand>
        <name>Zn(2+)</name>
        <dbReference type="ChEBI" id="CHEBI:29105"/>
    </ligand>
</feature>
<dbReference type="InterPro" id="IPR027417">
    <property type="entry name" value="P-loop_NTPase"/>
</dbReference>
<dbReference type="GO" id="GO:0005737">
    <property type="term" value="C:cytoplasm"/>
    <property type="evidence" value="ECO:0007669"/>
    <property type="project" value="UniProtKB-SubCell"/>
</dbReference>
<keyword evidence="7 10" id="KW-0862">Zinc</keyword>
<proteinExistence type="inferred from homology"/>
<dbReference type="InterPro" id="IPR030378">
    <property type="entry name" value="G_CP_dom"/>
</dbReference>
<dbReference type="Proteomes" id="UP000316852">
    <property type="component" value="Unassembled WGS sequence"/>
</dbReference>
<comment type="similarity">
    <text evidence="10">Belongs to the TRAFAC class YlqF/YawG GTPase family. RsgA subfamily.</text>
</comment>
<keyword evidence="8 10" id="KW-0694">RNA-binding</keyword>
<comment type="caution">
    <text evidence="13">The sequence shown here is derived from an EMBL/GenBank/DDBJ whole genome shotgun (WGS) entry which is preliminary data.</text>
</comment>
<dbReference type="HAMAP" id="MF_01820">
    <property type="entry name" value="GTPase_RsgA"/>
    <property type="match status" value="1"/>
</dbReference>
<feature type="binding site" evidence="10">
    <location>
        <position position="293"/>
    </location>
    <ligand>
        <name>Zn(2+)</name>
        <dbReference type="ChEBI" id="CHEBI:29105"/>
    </ligand>
</feature>
<keyword evidence="2 10" id="KW-0690">Ribosome biogenesis</keyword>
<keyword evidence="1 10" id="KW-0963">Cytoplasm</keyword>
<evidence type="ECO:0000256" key="1">
    <source>
        <dbReference type="ARBA" id="ARBA00022490"/>
    </source>
</evidence>
<feature type="binding site" evidence="10">
    <location>
        <begin position="206"/>
        <end position="214"/>
    </location>
    <ligand>
        <name>GTP</name>
        <dbReference type="ChEBI" id="CHEBI:37565"/>
    </ligand>
</feature>
<dbReference type="NCBIfam" id="TIGR00157">
    <property type="entry name" value="ribosome small subunit-dependent GTPase A"/>
    <property type="match status" value="1"/>
</dbReference>
<keyword evidence="6 10" id="KW-0378">Hydrolase</keyword>
<accession>A0A538T965</accession>
<feature type="domain" description="CP-type G" evidence="12">
    <location>
        <begin position="106"/>
        <end position="263"/>
    </location>
</feature>
<evidence type="ECO:0000256" key="7">
    <source>
        <dbReference type="ARBA" id="ARBA00022833"/>
    </source>
</evidence>
<dbReference type="EMBL" id="VBOW01000016">
    <property type="protein sequence ID" value="TMQ60193.1"/>
    <property type="molecule type" value="Genomic_DNA"/>
</dbReference>
<gene>
    <name evidence="10 13" type="primary">rsgA</name>
    <name evidence="13" type="ORF">E6K76_02380</name>
</gene>
<dbReference type="CDD" id="cd01854">
    <property type="entry name" value="YjeQ_EngC"/>
    <property type="match status" value="1"/>
</dbReference>
<keyword evidence="9 10" id="KW-0342">GTP-binding</keyword>
<dbReference type="PROSITE" id="PS51721">
    <property type="entry name" value="G_CP"/>
    <property type="match status" value="1"/>
</dbReference>
<reference evidence="13 14" key="1">
    <citation type="journal article" date="2019" name="Nat. Microbiol.">
        <title>Mediterranean grassland soil C-N compound turnover is dependent on rainfall and depth, and is mediated by genomically divergent microorganisms.</title>
        <authorList>
            <person name="Diamond S."/>
            <person name="Andeer P.F."/>
            <person name="Li Z."/>
            <person name="Crits-Christoph A."/>
            <person name="Burstein D."/>
            <person name="Anantharaman K."/>
            <person name="Lane K.R."/>
            <person name="Thomas B.C."/>
            <person name="Pan C."/>
            <person name="Northen T.R."/>
            <person name="Banfield J.F."/>
        </authorList>
    </citation>
    <scope>NUCLEOTIDE SEQUENCE [LARGE SCALE GENOMIC DNA]</scope>
    <source>
        <strain evidence="13">WS_6</strain>
    </source>
</reference>
<evidence type="ECO:0000256" key="2">
    <source>
        <dbReference type="ARBA" id="ARBA00022517"/>
    </source>
</evidence>
<evidence type="ECO:0000313" key="13">
    <source>
        <dbReference type="EMBL" id="TMQ60193.1"/>
    </source>
</evidence>
<dbReference type="Pfam" id="PF03193">
    <property type="entry name" value="RsgA_GTPase"/>
    <property type="match status" value="1"/>
</dbReference>
<feature type="binding site" evidence="10">
    <location>
        <position position="299"/>
    </location>
    <ligand>
        <name>Zn(2+)</name>
        <dbReference type="ChEBI" id="CHEBI:29105"/>
    </ligand>
</feature>
<evidence type="ECO:0000259" key="12">
    <source>
        <dbReference type="PROSITE" id="PS51721"/>
    </source>
</evidence>
<evidence type="ECO:0000313" key="14">
    <source>
        <dbReference type="Proteomes" id="UP000316852"/>
    </source>
</evidence>
<dbReference type="PANTHER" id="PTHR32120">
    <property type="entry name" value="SMALL RIBOSOMAL SUBUNIT BIOGENESIS GTPASE RSGA"/>
    <property type="match status" value="1"/>
</dbReference>
<keyword evidence="5 10" id="KW-0547">Nucleotide-binding</keyword>
<keyword evidence="3 10" id="KW-0479">Metal-binding</keyword>
<dbReference type="InterPro" id="IPR010914">
    <property type="entry name" value="RsgA_GTPase_dom"/>
</dbReference>
<comment type="function">
    <text evidence="10">One of several proteins that assist in the late maturation steps of the functional core of the 30S ribosomal subunit. Helps release RbfA from mature subunits. May play a role in the assembly of ribosomal proteins into the subunit. Circularly permuted GTPase that catalyzes slow GTP hydrolysis, GTPase activity is stimulated by the 30S ribosomal subunit.</text>
</comment>
<comment type="subunit">
    <text evidence="10">Monomer. Associates with 30S ribosomal subunit, binds 16S rRNA.</text>
</comment>
<dbReference type="InterPro" id="IPR004881">
    <property type="entry name" value="Ribosome_biogen_GTPase_RsgA"/>
</dbReference>
<name>A0A538T965_UNCEI</name>
<evidence type="ECO:0000256" key="8">
    <source>
        <dbReference type="ARBA" id="ARBA00022884"/>
    </source>
</evidence>
<feature type="domain" description="EngC GTPase" evidence="11">
    <location>
        <begin position="115"/>
        <end position="261"/>
    </location>
</feature>
<dbReference type="GO" id="GO:0046872">
    <property type="term" value="F:metal ion binding"/>
    <property type="evidence" value="ECO:0007669"/>
    <property type="project" value="UniProtKB-KW"/>
</dbReference>
<dbReference type="AlphaFoldDB" id="A0A538T965"/>
<dbReference type="GO" id="GO:0005525">
    <property type="term" value="F:GTP binding"/>
    <property type="evidence" value="ECO:0007669"/>
    <property type="project" value="UniProtKB-UniRule"/>
</dbReference>
<keyword evidence="4 10" id="KW-0699">rRNA-binding</keyword>
<dbReference type="GO" id="GO:0019843">
    <property type="term" value="F:rRNA binding"/>
    <property type="evidence" value="ECO:0007669"/>
    <property type="project" value="UniProtKB-KW"/>
</dbReference>
<organism evidence="13 14">
    <name type="scientific">Eiseniibacteriota bacterium</name>
    <dbReference type="NCBI Taxonomy" id="2212470"/>
    <lineage>
        <taxon>Bacteria</taxon>
        <taxon>Candidatus Eiseniibacteriota</taxon>
    </lineage>
</organism>
<feature type="binding site" evidence="10">
    <location>
        <position position="286"/>
    </location>
    <ligand>
        <name>Zn(2+)</name>
        <dbReference type="ChEBI" id="CHEBI:29105"/>
    </ligand>
</feature>
<dbReference type="Gene3D" id="3.40.50.300">
    <property type="entry name" value="P-loop containing nucleotide triphosphate hydrolases"/>
    <property type="match status" value="1"/>
</dbReference>
<evidence type="ECO:0000256" key="4">
    <source>
        <dbReference type="ARBA" id="ARBA00022730"/>
    </source>
</evidence>
<dbReference type="GO" id="GO:0003924">
    <property type="term" value="F:GTPase activity"/>
    <property type="evidence" value="ECO:0007669"/>
    <property type="project" value="UniProtKB-UniRule"/>
</dbReference>
<dbReference type="EC" id="3.6.1.-" evidence="10"/>
<evidence type="ECO:0000256" key="3">
    <source>
        <dbReference type="ARBA" id="ARBA00022723"/>
    </source>
</evidence>
<dbReference type="Gene3D" id="1.10.40.50">
    <property type="entry name" value="Probable gtpase engc, domain 3"/>
    <property type="match status" value="1"/>
</dbReference>
<dbReference type="PANTHER" id="PTHR32120:SF10">
    <property type="entry name" value="SMALL RIBOSOMAL SUBUNIT BIOGENESIS GTPASE RSGA"/>
    <property type="match status" value="1"/>
</dbReference>
<evidence type="ECO:0000256" key="10">
    <source>
        <dbReference type="HAMAP-Rule" id="MF_01820"/>
    </source>
</evidence>
<evidence type="ECO:0000256" key="9">
    <source>
        <dbReference type="ARBA" id="ARBA00023134"/>
    </source>
</evidence>
<dbReference type="SUPFAM" id="SSF52540">
    <property type="entry name" value="P-loop containing nucleoside triphosphate hydrolases"/>
    <property type="match status" value="1"/>
</dbReference>
<dbReference type="PROSITE" id="PS50936">
    <property type="entry name" value="ENGC_GTPASE"/>
    <property type="match status" value="1"/>
</dbReference>
<protein>
    <recommendedName>
        <fullName evidence="10">Small ribosomal subunit biogenesis GTPase RsgA</fullName>
        <ecNumber evidence="10">3.6.1.-</ecNumber>
    </recommendedName>
</protein>
<comment type="subcellular location">
    <subcellularLocation>
        <location evidence="10">Cytoplasm</location>
    </subcellularLocation>
</comment>